<evidence type="ECO:0000313" key="3">
    <source>
        <dbReference type="Proteomes" id="UP001410394"/>
    </source>
</evidence>
<dbReference type="RefSeq" id="WP_345919246.1">
    <property type="nucleotide sequence ID" value="NZ_JBDIVE010000003.1"/>
</dbReference>
<keyword evidence="3" id="KW-1185">Reference proteome</keyword>
<protein>
    <submittedName>
        <fullName evidence="2">Uncharacterized protein</fullName>
    </submittedName>
</protein>
<sequence>MRRALLLILLCCWSFARFAYAAPLPQILPADSAPAVMAPPAHWRSAEQSWLTFPEWYLVHSPAEYARYLADDRPPSQFPWWGHIGQLWRSYARVSQAQLASRPRQLNPGYHLMIVVIATSTTCEYALRSLYELSIGRLAELSRQHGPTAEERFAAKTAQDYVDFIRERPWYEFDFLARLKSLWRDTGYGGNDLLRKWERKYALSTEYGIKAVYAWLIAKATRATYDAAQPVTAVFVDRWQDRLVGGWPEIKRIKSVREGGELLLLPRYHGFIAPAVAMARSGTNFSEIAGNGADTRLLLSVLVPADWAPDSEGAVSVFEQPVLSRPGEKRVVISVPIRDLAQNLRELDGMGIHIEHIYDF</sequence>
<organism evidence="2 3">
    <name type="scientific">Uliginosibacterium sediminicola</name>
    <dbReference type="NCBI Taxonomy" id="2024550"/>
    <lineage>
        <taxon>Bacteria</taxon>
        <taxon>Pseudomonadati</taxon>
        <taxon>Pseudomonadota</taxon>
        <taxon>Betaproteobacteria</taxon>
        <taxon>Rhodocyclales</taxon>
        <taxon>Zoogloeaceae</taxon>
        <taxon>Uliginosibacterium</taxon>
    </lineage>
</organism>
<reference evidence="2 3" key="1">
    <citation type="journal article" date="2018" name="Int. J. Syst. Evol. Microbiol.">
        <title>Uliginosibacterium sediminicola sp. nov., isolated from freshwater sediment.</title>
        <authorList>
            <person name="Hwang W.M."/>
            <person name="Kim S.M."/>
            <person name="Kang K."/>
            <person name="Ahn T.Y."/>
        </authorList>
    </citation>
    <scope>NUCLEOTIDE SEQUENCE [LARGE SCALE GENOMIC DNA]</scope>
    <source>
        <strain evidence="2 3">M1-21</strain>
    </source>
</reference>
<evidence type="ECO:0000313" key="2">
    <source>
        <dbReference type="EMBL" id="MEN3068478.1"/>
    </source>
</evidence>
<name>A0ABU9YXI4_9RHOO</name>
<comment type="caution">
    <text evidence="2">The sequence shown here is derived from an EMBL/GenBank/DDBJ whole genome shotgun (WGS) entry which is preliminary data.</text>
</comment>
<dbReference type="EMBL" id="JBDIVE010000003">
    <property type="protein sequence ID" value="MEN3068478.1"/>
    <property type="molecule type" value="Genomic_DNA"/>
</dbReference>
<accession>A0ABU9YXI4</accession>
<proteinExistence type="predicted"/>
<dbReference type="Proteomes" id="UP001410394">
    <property type="component" value="Unassembled WGS sequence"/>
</dbReference>
<feature type="chain" id="PRO_5046867805" evidence="1">
    <location>
        <begin position="22"/>
        <end position="360"/>
    </location>
</feature>
<gene>
    <name evidence="2" type="ORF">ABDB84_08300</name>
</gene>
<keyword evidence="1" id="KW-0732">Signal</keyword>
<evidence type="ECO:0000256" key="1">
    <source>
        <dbReference type="SAM" id="SignalP"/>
    </source>
</evidence>
<feature type="signal peptide" evidence="1">
    <location>
        <begin position="1"/>
        <end position="21"/>
    </location>
</feature>